<dbReference type="SUPFAM" id="SSF56954">
    <property type="entry name" value="Outer membrane efflux proteins (OEP)"/>
    <property type="match status" value="1"/>
</dbReference>
<evidence type="ECO:0000313" key="11">
    <source>
        <dbReference type="Proteomes" id="UP000634043"/>
    </source>
</evidence>
<evidence type="ECO:0000256" key="8">
    <source>
        <dbReference type="SAM" id="Coils"/>
    </source>
</evidence>
<comment type="subcellular location">
    <subcellularLocation>
        <location evidence="1">Cell outer membrane</location>
    </subcellularLocation>
</comment>
<dbReference type="Proteomes" id="UP000634043">
    <property type="component" value="Unassembled WGS sequence"/>
</dbReference>
<dbReference type="Pfam" id="PF02321">
    <property type="entry name" value="OEP"/>
    <property type="match status" value="2"/>
</dbReference>
<comment type="caution">
    <text evidence="10">The sequence shown here is derived from an EMBL/GenBank/DDBJ whole genome shotgun (WGS) entry which is preliminary data.</text>
</comment>
<dbReference type="PANTHER" id="PTHR30026:SF20">
    <property type="entry name" value="OUTER MEMBRANE PROTEIN TOLC"/>
    <property type="match status" value="1"/>
</dbReference>
<evidence type="ECO:0000256" key="3">
    <source>
        <dbReference type="ARBA" id="ARBA00022448"/>
    </source>
</evidence>
<organism evidence="10 11">
    <name type="scientific">Pontibacter amylolyticus</name>
    <dbReference type="NCBI Taxonomy" id="1424080"/>
    <lineage>
        <taxon>Bacteria</taxon>
        <taxon>Pseudomonadati</taxon>
        <taxon>Bacteroidota</taxon>
        <taxon>Cytophagia</taxon>
        <taxon>Cytophagales</taxon>
        <taxon>Hymenobacteraceae</taxon>
        <taxon>Pontibacter</taxon>
    </lineage>
</organism>
<keyword evidence="4" id="KW-1134">Transmembrane beta strand</keyword>
<feature type="chain" id="PRO_5045236230" description="TolC family protein" evidence="9">
    <location>
        <begin position="16"/>
        <end position="459"/>
    </location>
</feature>
<dbReference type="InterPro" id="IPR051906">
    <property type="entry name" value="TolC-like"/>
</dbReference>
<evidence type="ECO:0000256" key="5">
    <source>
        <dbReference type="ARBA" id="ARBA00022692"/>
    </source>
</evidence>
<dbReference type="PANTHER" id="PTHR30026">
    <property type="entry name" value="OUTER MEMBRANE PROTEIN TOLC"/>
    <property type="match status" value="1"/>
</dbReference>
<keyword evidence="5" id="KW-0812">Transmembrane</keyword>
<evidence type="ECO:0000256" key="9">
    <source>
        <dbReference type="SAM" id="SignalP"/>
    </source>
</evidence>
<gene>
    <name evidence="10" type="ORF">GCM10011323_23480</name>
</gene>
<dbReference type="Gene3D" id="1.20.1600.10">
    <property type="entry name" value="Outer membrane efflux proteins (OEP)"/>
    <property type="match status" value="1"/>
</dbReference>
<keyword evidence="3" id="KW-0813">Transport</keyword>
<name>A0ABQ1W7B4_9BACT</name>
<dbReference type="InterPro" id="IPR003423">
    <property type="entry name" value="OMP_efflux"/>
</dbReference>
<evidence type="ECO:0000256" key="7">
    <source>
        <dbReference type="ARBA" id="ARBA00023237"/>
    </source>
</evidence>
<dbReference type="EMBL" id="BMFP01000004">
    <property type="protein sequence ID" value="GGG18631.1"/>
    <property type="molecule type" value="Genomic_DNA"/>
</dbReference>
<evidence type="ECO:0000256" key="1">
    <source>
        <dbReference type="ARBA" id="ARBA00004442"/>
    </source>
</evidence>
<keyword evidence="6" id="KW-0472">Membrane</keyword>
<evidence type="ECO:0000313" key="10">
    <source>
        <dbReference type="EMBL" id="GGG18631.1"/>
    </source>
</evidence>
<keyword evidence="9" id="KW-0732">Signal</keyword>
<reference evidence="11" key="1">
    <citation type="journal article" date="2019" name="Int. J. Syst. Evol. Microbiol.">
        <title>The Global Catalogue of Microorganisms (GCM) 10K type strain sequencing project: providing services to taxonomists for standard genome sequencing and annotation.</title>
        <authorList>
            <consortium name="The Broad Institute Genomics Platform"/>
            <consortium name="The Broad Institute Genome Sequencing Center for Infectious Disease"/>
            <person name="Wu L."/>
            <person name="Ma J."/>
        </authorList>
    </citation>
    <scope>NUCLEOTIDE SEQUENCE [LARGE SCALE GENOMIC DNA]</scope>
    <source>
        <strain evidence="11">CGMCC 1.12749</strain>
    </source>
</reference>
<keyword evidence="11" id="KW-1185">Reference proteome</keyword>
<sequence length="459" mass="50426">MTLLLCLLLSVPAFSQTLTLQDAVDRALNNYGSIKAREKYQQASEATVQERKKDYLPDVRLSGQQSYGTINGQHGPLYGFGGLGVASTALPLPEQDWNAAFGALYLANVNWDFFSFGRVKSSINVAQSEAAVSQQALEQEQFEHQVKVAAAYLNLLTAQRIAYTKAENLKRAQVFKSTAAVLARSGLIAGVDSSLANAEVSNARIELLKARDMELEKSKTLAVLMGVPYAEFILDSTFVTRIPAAITTEAAPVENTHPTLKLQLNRIARSDAEANLYRKMAYPTFSLFGIVQGRGSGFQSIYPQDQTAFSNNYFDGVGIGRGNYLAGIGLYWNLTSISRLNSRVKSQELRSQALKDEFDVAYQELEAQARLADAKIANALESYREAPVQVKAASDAYRQHTALYKNGLTTIVDVTQSLYTLSRAEAENEIAYANVWQSLLLKAAATGDFNLFMDEVKSE</sequence>
<protein>
    <recommendedName>
        <fullName evidence="12">TolC family protein</fullName>
    </recommendedName>
</protein>
<feature type="signal peptide" evidence="9">
    <location>
        <begin position="1"/>
        <end position="15"/>
    </location>
</feature>
<evidence type="ECO:0000256" key="4">
    <source>
        <dbReference type="ARBA" id="ARBA00022452"/>
    </source>
</evidence>
<keyword evidence="8" id="KW-0175">Coiled coil</keyword>
<evidence type="ECO:0000256" key="2">
    <source>
        <dbReference type="ARBA" id="ARBA00007613"/>
    </source>
</evidence>
<comment type="similarity">
    <text evidence="2">Belongs to the outer membrane factor (OMF) (TC 1.B.17) family.</text>
</comment>
<accession>A0ABQ1W7B4</accession>
<feature type="coiled-coil region" evidence="8">
    <location>
        <begin position="337"/>
        <end position="382"/>
    </location>
</feature>
<evidence type="ECO:0008006" key="12">
    <source>
        <dbReference type="Google" id="ProtNLM"/>
    </source>
</evidence>
<evidence type="ECO:0000256" key="6">
    <source>
        <dbReference type="ARBA" id="ARBA00023136"/>
    </source>
</evidence>
<proteinExistence type="inferred from homology"/>
<keyword evidence="7" id="KW-0998">Cell outer membrane</keyword>